<accession>A0ABX7PV32</accession>
<feature type="transmembrane region" description="Helical" evidence="1">
    <location>
        <begin position="53"/>
        <end position="73"/>
    </location>
</feature>
<evidence type="ECO:0000313" key="2">
    <source>
        <dbReference type="EMBL" id="QSR86842.1"/>
    </source>
</evidence>
<name>A0ABX7PV32_9BACT</name>
<evidence type="ECO:0000256" key="1">
    <source>
        <dbReference type="SAM" id="Phobius"/>
    </source>
</evidence>
<keyword evidence="1" id="KW-0472">Membrane</keyword>
<keyword evidence="1" id="KW-0812">Transmembrane</keyword>
<dbReference type="RefSeq" id="WP_206847212.1">
    <property type="nucleotide sequence ID" value="NZ_CP065956.1"/>
</dbReference>
<reference evidence="2 3" key="1">
    <citation type="submission" date="2020-12" db="EMBL/GenBank/DDBJ databases">
        <authorList>
            <person name="Awala S.I."/>
            <person name="Gwak J.-H."/>
            <person name="Kim S.-J."/>
            <person name="Rhee S.-K."/>
        </authorList>
    </citation>
    <scope>NUCLEOTIDE SEQUENCE [LARGE SCALE GENOMIC DNA]</scope>
    <source>
        <strain evidence="2 3">IT5</strain>
    </source>
</reference>
<evidence type="ECO:0000313" key="3">
    <source>
        <dbReference type="Proteomes" id="UP000663088"/>
    </source>
</evidence>
<keyword evidence="3" id="KW-1185">Reference proteome</keyword>
<dbReference type="EMBL" id="CP065956">
    <property type="protein sequence ID" value="QSR86842.1"/>
    <property type="molecule type" value="Genomic_DNA"/>
</dbReference>
<keyword evidence="1" id="KW-1133">Transmembrane helix</keyword>
<proteinExistence type="predicted"/>
<sequence length="213" mass="24688">MKSKENSLPPIRNYLFQFSSVFMHSFYPNNRKNKTGDEAKICPSGMDPLSFKIFLFLLVPALFFRLLQLLVILQHYPWNRDFKEIEKMRRETKQIKELIRWNDHYQKVILNKIHPQNLIAALCFSSVPGLQIEQLNIEFPENNPRASCTLRVIAEEPAGIETLGFYCAFASLAFEKSTGKKLKFEYADISLPKEKESPLQAVISCSPLKEDLQ</sequence>
<protein>
    <submittedName>
        <fullName evidence="2">Uncharacterized protein</fullName>
    </submittedName>
</protein>
<gene>
    <name evidence="2" type="ORF">EM20IM_00250</name>
</gene>
<dbReference type="Proteomes" id="UP000663088">
    <property type="component" value="Chromosome"/>
</dbReference>
<organism evidence="2 3">
    <name type="scientific">Candidatus Methylacidiphilum infernorum</name>
    <dbReference type="NCBI Taxonomy" id="511746"/>
    <lineage>
        <taxon>Bacteria</taxon>
        <taxon>Pseudomonadati</taxon>
        <taxon>Verrucomicrobiota</taxon>
        <taxon>Methylacidiphilae</taxon>
        <taxon>Methylacidiphilales</taxon>
        <taxon>Methylacidiphilaceae</taxon>
        <taxon>Methylacidiphilum (ex Ratnadevi et al. 2023)</taxon>
    </lineage>
</organism>